<evidence type="ECO:0000256" key="1">
    <source>
        <dbReference type="SAM" id="Phobius"/>
    </source>
</evidence>
<gene>
    <name evidence="2" type="ORF">OJ252_893</name>
</gene>
<name>A0ABQ8P9Q9_9CRYT</name>
<accession>A0ABQ8P9Q9</accession>
<dbReference type="EMBL" id="JAPCXB010000031">
    <property type="protein sequence ID" value="KAJ1613681.1"/>
    <property type="molecule type" value="Genomic_DNA"/>
</dbReference>
<evidence type="ECO:0000313" key="2">
    <source>
        <dbReference type="EMBL" id="KAJ1613681.1"/>
    </source>
</evidence>
<dbReference type="Proteomes" id="UP001071777">
    <property type="component" value="Unassembled WGS sequence"/>
</dbReference>
<protein>
    <submittedName>
        <fullName evidence="2">Signal peptide-containing protein</fullName>
    </submittedName>
</protein>
<keyword evidence="1" id="KW-1133">Transmembrane helix</keyword>
<proteinExistence type="predicted"/>
<keyword evidence="1" id="KW-0812">Transmembrane</keyword>
<feature type="transmembrane region" description="Helical" evidence="1">
    <location>
        <begin position="6"/>
        <end position="26"/>
    </location>
</feature>
<keyword evidence="1" id="KW-0472">Membrane</keyword>
<organism evidence="2 3">
    <name type="scientific">Cryptosporidium canis</name>
    <dbReference type="NCBI Taxonomy" id="195482"/>
    <lineage>
        <taxon>Eukaryota</taxon>
        <taxon>Sar</taxon>
        <taxon>Alveolata</taxon>
        <taxon>Apicomplexa</taxon>
        <taxon>Conoidasida</taxon>
        <taxon>Coccidia</taxon>
        <taxon>Eucoccidiorida</taxon>
        <taxon>Eimeriorina</taxon>
        <taxon>Cryptosporidiidae</taxon>
        <taxon>Cryptosporidium</taxon>
    </lineage>
</organism>
<reference evidence="2" key="1">
    <citation type="submission" date="2022-10" db="EMBL/GenBank/DDBJ databases">
        <title>Adaptive evolution leads to modifications in subtelomeric GC content in a zoonotic Cryptosporidium species.</title>
        <authorList>
            <person name="Li J."/>
            <person name="Feng Y."/>
            <person name="Xiao L."/>
        </authorList>
    </citation>
    <scope>NUCLEOTIDE SEQUENCE</scope>
    <source>
        <strain evidence="2">25894</strain>
    </source>
</reference>
<keyword evidence="3" id="KW-1185">Reference proteome</keyword>
<comment type="caution">
    <text evidence="2">The sequence shown here is derived from an EMBL/GenBank/DDBJ whole genome shotgun (WGS) entry which is preliminary data.</text>
</comment>
<sequence>MYYILVFLVIFELIVSYFLEWISRLLSNHHLIRKGQDKEVSPEIAQLENELKELNKPSTFTEYVKKSRQLNALKQALNDGTTQNADQSLNFCARLTKAVINVIYLIIKILNLLPTKLRQFLIFHFAKRYIDKSQIIISFNQKLYSPFFQNKEKTGLINSLLSYGVLCTISDLVKHFVKH</sequence>
<evidence type="ECO:0000313" key="3">
    <source>
        <dbReference type="Proteomes" id="UP001071777"/>
    </source>
</evidence>